<dbReference type="PANTHER" id="PTHR33107:SF54">
    <property type="entry name" value="ASPARTIC PROTEASE INHIBITOR 10"/>
    <property type="match status" value="1"/>
</dbReference>
<dbReference type="InterPro" id="IPR011065">
    <property type="entry name" value="Kunitz_inhibitor_STI-like_sf"/>
</dbReference>
<comment type="similarity">
    <text evidence="1">Belongs to the protease inhibitor I3 (leguminous Kunitz-type inhibitor) family.</text>
</comment>
<dbReference type="PROSITE" id="PS00283">
    <property type="entry name" value="SOYBEAN_KUNITZ"/>
    <property type="match status" value="1"/>
</dbReference>
<sequence length="204" mass="22649">MMMTTKFLFLLCLCLVPIVVFSSTFASQNPIDLPSATPVPILDTNGKELDPRSSYRMVYTNRGPYGGDIYLDYSPGSTAPCPDGVFRYGQVGPKGTPVRLITPSHFGPGVYVDQHIKIQFVISNVEKCGDYTIWKVGPYDREERTSFLETGKEDSKSCFKIVKSPRLLGYELLTCDGALVGTMGQRVALVANYSLDFDFEKVED</sequence>
<dbReference type="AlphaFoldDB" id="A0A6N2ANC8"/>
<dbReference type="InterPro" id="IPR002160">
    <property type="entry name" value="Prot_inh_Kunz-lg"/>
</dbReference>
<gene>
    <name evidence="4" type="ORF">EJD97_002387</name>
</gene>
<dbReference type="EMBL" id="RXGB01012743">
    <property type="protein sequence ID" value="TMW83249.1"/>
    <property type="molecule type" value="Genomic_DNA"/>
</dbReference>
<accession>A0A6N2ANC8</accession>
<feature type="signal peptide" evidence="3">
    <location>
        <begin position="1"/>
        <end position="26"/>
    </location>
</feature>
<dbReference type="PRINTS" id="PR00291">
    <property type="entry name" value="KUNITZINHBTR"/>
</dbReference>
<reference evidence="4" key="1">
    <citation type="submission" date="2019-05" db="EMBL/GenBank/DDBJ databases">
        <title>The de novo reference genome and transcriptome assemblies of the wild tomato species Solanum chilense.</title>
        <authorList>
            <person name="Stam R."/>
            <person name="Nosenko T."/>
            <person name="Hoerger A.C."/>
            <person name="Stephan W."/>
            <person name="Seidel M.A."/>
            <person name="Kuhn J.M.M."/>
            <person name="Haberer G."/>
            <person name="Tellier A."/>
        </authorList>
    </citation>
    <scope>NUCLEOTIDE SEQUENCE</scope>
    <source>
        <tissue evidence="4">Mature leaves</tissue>
    </source>
</reference>
<dbReference type="Pfam" id="PF00197">
    <property type="entry name" value="Kunitz_legume"/>
    <property type="match status" value="1"/>
</dbReference>
<evidence type="ECO:0000313" key="4">
    <source>
        <dbReference type="EMBL" id="TMW83249.1"/>
    </source>
</evidence>
<dbReference type="GO" id="GO:0004866">
    <property type="term" value="F:endopeptidase inhibitor activity"/>
    <property type="evidence" value="ECO:0007669"/>
    <property type="project" value="InterPro"/>
</dbReference>
<proteinExistence type="inferred from homology"/>
<dbReference type="Gene3D" id="2.80.10.50">
    <property type="match status" value="1"/>
</dbReference>
<name>A0A6N2ANC8_SOLCI</name>
<dbReference type="PANTHER" id="PTHR33107">
    <property type="entry name" value="KUNITZ TRYPSIN INHIBITOR 2"/>
    <property type="match status" value="1"/>
</dbReference>
<keyword evidence="2" id="KW-0646">Protease inhibitor</keyword>
<feature type="chain" id="PRO_5027086234" evidence="3">
    <location>
        <begin position="27"/>
        <end position="204"/>
    </location>
</feature>
<evidence type="ECO:0000256" key="3">
    <source>
        <dbReference type="SAM" id="SignalP"/>
    </source>
</evidence>
<comment type="caution">
    <text evidence="4">The sequence shown here is derived from an EMBL/GenBank/DDBJ whole genome shotgun (WGS) entry which is preliminary data.</text>
</comment>
<dbReference type="SUPFAM" id="SSF50386">
    <property type="entry name" value="STI-like"/>
    <property type="match status" value="1"/>
</dbReference>
<keyword evidence="3" id="KW-0732">Signal</keyword>
<evidence type="ECO:0000256" key="2">
    <source>
        <dbReference type="ARBA" id="ARBA00022690"/>
    </source>
</evidence>
<evidence type="ECO:0000256" key="1">
    <source>
        <dbReference type="ARBA" id="ARBA00005440"/>
    </source>
</evidence>
<dbReference type="SMART" id="SM00452">
    <property type="entry name" value="STI"/>
    <property type="match status" value="1"/>
</dbReference>
<organism evidence="4">
    <name type="scientific">Solanum chilense</name>
    <name type="common">Tomato</name>
    <name type="synonym">Lycopersicon chilense</name>
    <dbReference type="NCBI Taxonomy" id="4083"/>
    <lineage>
        <taxon>Eukaryota</taxon>
        <taxon>Viridiplantae</taxon>
        <taxon>Streptophyta</taxon>
        <taxon>Embryophyta</taxon>
        <taxon>Tracheophyta</taxon>
        <taxon>Spermatophyta</taxon>
        <taxon>Magnoliopsida</taxon>
        <taxon>eudicotyledons</taxon>
        <taxon>Gunneridae</taxon>
        <taxon>Pentapetalae</taxon>
        <taxon>asterids</taxon>
        <taxon>lamiids</taxon>
        <taxon>Solanales</taxon>
        <taxon>Solanaceae</taxon>
        <taxon>Solanoideae</taxon>
        <taxon>Solaneae</taxon>
        <taxon>Solanum</taxon>
        <taxon>Solanum subgen. Lycopersicon</taxon>
    </lineage>
</organism>
<protein>
    <submittedName>
        <fullName evidence="4">Uncharacterized protein</fullName>
    </submittedName>
</protein>